<dbReference type="AlphaFoldDB" id="A0A8J3ABB9"/>
<sequence length="88" mass="9581">MLTALVNFPLVALVLFAIVEAYNRLRREHADEAEPAPGSDADAEQLVLLREIRDALWVRAGSATSDEVPDRAARTATAAVADPDDPRR</sequence>
<dbReference type="RefSeq" id="WP_165403855.1">
    <property type="nucleotide sequence ID" value="NZ_BMHA01000015.1"/>
</dbReference>
<reference evidence="2" key="2">
    <citation type="submission" date="2020-09" db="EMBL/GenBank/DDBJ databases">
        <authorList>
            <person name="Sun Q."/>
            <person name="Zhou Y."/>
        </authorList>
    </citation>
    <scope>NUCLEOTIDE SEQUENCE</scope>
    <source>
        <strain evidence="2">CGMCC 1.14988</strain>
    </source>
</reference>
<dbReference type="EMBL" id="BMHA01000015">
    <property type="protein sequence ID" value="GGI09503.1"/>
    <property type="molecule type" value="Genomic_DNA"/>
</dbReference>
<dbReference type="Proteomes" id="UP000650511">
    <property type="component" value="Unassembled WGS sequence"/>
</dbReference>
<reference evidence="2" key="1">
    <citation type="journal article" date="2014" name="Int. J. Syst. Evol. Microbiol.">
        <title>Complete genome sequence of Corynebacterium casei LMG S-19264T (=DSM 44701T), isolated from a smear-ripened cheese.</title>
        <authorList>
            <consortium name="US DOE Joint Genome Institute (JGI-PGF)"/>
            <person name="Walter F."/>
            <person name="Albersmeier A."/>
            <person name="Kalinowski J."/>
            <person name="Ruckert C."/>
        </authorList>
    </citation>
    <scope>NUCLEOTIDE SEQUENCE</scope>
    <source>
        <strain evidence="2">CGMCC 1.14988</strain>
    </source>
</reference>
<organism evidence="2 3">
    <name type="scientific">Egicoccus halophilus</name>
    <dbReference type="NCBI Taxonomy" id="1670830"/>
    <lineage>
        <taxon>Bacteria</taxon>
        <taxon>Bacillati</taxon>
        <taxon>Actinomycetota</taxon>
        <taxon>Nitriliruptoria</taxon>
        <taxon>Egicoccales</taxon>
        <taxon>Egicoccaceae</taxon>
        <taxon>Egicoccus</taxon>
    </lineage>
</organism>
<protein>
    <submittedName>
        <fullName evidence="2">Uncharacterized protein</fullName>
    </submittedName>
</protein>
<name>A0A8J3ABB9_9ACTN</name>
<keyword evidence="3" id="KW-1185">Reference proteome</keyword>
<evidence type="ECO:0000313" key="2">
    <source>
        <dbReference type="EMBL" id="GGI09503.1"/>
    </source>
</evidence>
<dbReference type="InterPro" id="IPR036019">
    <property type="entry name" value="MscL_channel"/>
</dbReference>
<gene>
    <name evidence="2" type="ORF">GCM10011354_34410</name>
</gene>
<dbReference type="Gene3D" id="1.10.1200.120">
    <property type="entry name" value="Large-conductance mechanosensitive channel, MscL, domain 1"/>
    <property type="match status" value="1"/>
</dbReference>
<accession>A0A8J3ABB9</accession>
<comment type="caution">
    <text evidence="2">The sequence shown here is derived from an EMBL/GenBank/DDBJ whole genome shotgun (WGS) entry which is preliminary data.</text>
</comment>
<dbReference type="Pfam" id="PF01741">
    <property type="entry name" value="MscL"/>
    <property type="match status" value="1"/>
</dbReference>
<evidence type="ECO:0000256" key="1">
    <source>
        <dbReference type="SAM" id="MobiDB-lite"/>
    </source>
</evidence>
<dbReference type="SUPFAM" id="SSF81330">
    <property type="entry name" value="Gated mechanosensitive channel"/>
    <property type="match status" value="1"/>
</dbReference>
<evidence type="ECO:0000313" key="3">
    <source>
        <dbReference type="Proteomes" id="UP000650511"/>
    </source>
</evidence>
<feature type="region of interest" description="Disordered" evidence="1">
    <location>
        <begin position="62"/>
        <end position="88"/>
    </location>
</feature>
<proteinExistence type="predicted"/>
<dbReference type="InterPro" id="IPR037673">
    <property type="entry name" value="MSC/AndL"/>
</dbReference>